<feature type="region of interest" description="Disordered" evidence="1">
    <location>
        <begin position="24"/>
        <end position="72"/>
    </location>
</feature>
<protein>
    <recommendedName>
        <fullName evidence="5">Lipoprotein</fullName>
    </recommendedName>
</protein>
<sequence>MKRPYILSAALVLSLTAGCSQINAADQGTSSKSPEQKSSPETAQASEVSPGFAEGEPAPGTDPSSAPSSPEQVINETSMLLKTRVPFTLPKTMPVSKGLHLTSKVKSDANSYEITFYQTEKPIPINNSKLNTLSSNQKIATVKATKYKTEREAAEMVNYQKAEPTGNPPIDLGHGIKGYSDAGAGSVFLHWNEGRWSFMSKALNEPEKDSNKELAVKVVNFLEKETLPPPDKGAFLLDGNNPDSRNNLVVWQDGNIVYEIEEANGAMTALEIAAAFHKE</sequence>
<evidence type="ECO:0000313" key="3">
    <source>
        <dbReference type="EMBL" id="WXB97780.1"/>
    </source>
</evidence>
<evidence type="ECO:0008006" key="5">
    <source>
        <dbReference type="Google" id="ProtNLM"/>
    </source>
</evidence>
<accession>A0ABZ2NJH2</accession>
<feature type="compositionally biased region" description="Polar residues" evidence="1">
    <location>
        <begin position="62"/>
        <end position="72"/>
    </location>
</feature>
<dbReference type="PROSITE" id="PS51257">
    <property type="entry name" value="PROKAR_LIPOPROTEIN"/>
    <property type="match status" value="1"/>
</dbReference>
<proteinExistence type="predicted"/>
<evidence type="ECO:0000256" key="1">
    <source>
        <dbReference type="SAM" id="MobiDB-lite"/>
    </source>
</evidence>
<dbReference type="EMBL" id="CP147407">
    <property type="protein sequence ID" value="WXB97780.1"/>
    <property type="molecule type" value="Genomic_DNA"/>
</dbReference>
<dbReference type="Proteomes" id="UP001377337">
    <property type="component" value="Chromosome"/>
</dbReference>
<reference evidence="3 4" key="1">
    <citation type="submission" date="2024-02" db="EMBL/GenBank/DDBJ databases">
        <title>Seven novel Bacillus-like species.</title>
        <authorList>
            <person name="Liu G."/>
        </authorList>
    </citation>
    <scope>NUCLEOTIDE SEQUENCE [LARGE SCALE GENOMIC DNA]</scope>
    <source>
        <strain evidence="3 4">FJAT-52054</strain>
    </source>
</reference>
<organism evidence="3 4">
    <name type="scientific">Metabacillus sediminis</name>
    <dbReference type="NCBI Taxonomy" id="3117746"/>
    <lineage>
        <taxon>Bacteria</taxon>
        <taxon>Bacillati</taxon>
        <taxon>Bacillota</taxon>
        <taxon>Bacilli</taxon>
        <taxon>Bacillales</taxon>
        <taxon>Bacillaceae</taxon>
        <taxon>Metabacillus</taxon>
    </lineage>
</organism>
<dbReference type="RefSeq" id="WP_338780434.1">
    <property type="nucleotide sequence ID" value="NZ_CP147407.1"/>
</dbReference>
<feature type="compositionally biased region" description="Low complexity" evidence="1">
    <location>
        <begin position="29"/>
        <end position="42"/>
    </location>
</feature>
<name>A0ABZ2NJH2_9BACI</name>
<evidence type="ECO:0000256" key="2">
    <source>
        <dbReference type="SAM" id="SignalP"/>
    </source>
</evidence>
<keyword evidence="2" id="KW-0732">Signal</keyword>
<evidence type="ECO:0000313" key="4">
    <source>
        <dbReference type="Proteomes" id="UP001377337"/>
    </source>
</evidence>
<feature type="signal peptide" evidence="2">
    <location>
        <begin position="1"/>
        <end position="24"/>
    </location>
</feature>
<keyword evidence="4" id="KW-1185">Reference proteome</keyword>
<gene>
    <name evidence="3" type="ORF">WCV65_04675</name>
</gene>
<feature type="chain" id="PRO_5046331736" description="Lipoprotein" evidence="2">
    <location>
        <begin position="25"/>
        <end position="279"/>
    </location>
</feature>